<evidence type="ECO:0000313" key="3">
    <source>
        <dbReference type="Proteomes" id="UP000199352"/>
    </source>
</evidence>
<name>A0A1H9W7Y4_9PSEU</name>
<dbReference type="Proteomes" id="UP000199352">
    <property type="component" value="Unassembled WGS sequence"/>
</dbReference>
<accession>A0A1H9W7Y4</accession>
<protein>
    <submittedName>
        <fullName evidence="2">Uncharacterized protein</fullName>
    </submittedName>
</protein>
<keyword evidence="3" id="KW-1185">Reference proteome</keyword>
<feature type="region of interest" description="Disordered" evidence="1">
    <location>
        <begin position="56"/>
        <end position="75"/>
    </location>
</feature>
<evidence type="ECO:0000313" key="2">
    <source>
        <dbReference type="EMBL" id="SES29955.1"/>
    </source>
</evidence>
<reference evidence="3" key="1">
    <citation type="submission" date="2016-10" db="EMBL/GenBank/DDBJ databases">
        <authorList>
            <person name="Varghese N."/>
            <person name="Submissions S."/>
        </authorList>
    </citation>
    <scope>NUCLEOTIDE SEQUENCE [LARGE SCALE GENOMIC DNA]</scope>
    <source>
        <strain evidence="3">CGMCC 4.3525</strain>
    </source>
</reference>
<dbReference type="RefSeq" id="WP_089961216.1">
    <property type="nucleotide sequence ID" value="NZ_FOFR01000031.1"/>
</dbReference>
<evidence type="ECO:0000256" key="1">
    <source>
        <dbReference type="SAM" id="MobiDB-lite"/>
    </source>
</evidence>
<sequence>MAGVDPAALVEVINDAQAEGLAVQVALYNVPAPVERDVAEICAAIDSIGDVGAALRGHARDPTRPPTRATAGDVV</sequence>
<gene>
    <name evidence="2" type="ORF">SAMN05216188_13130</name>
</gene>
<proteinExistence type="predicted"/>
<organism evidence="2 3">
    <name type="scientific">Lentzea xinjiangensis</name>
    <dbReference type="NCBI Taxonomy" id="402600"/>
    <lineage>
        <taxon>Bacteria</taxon>
        <taxon>Bacillati</taxon>
        <taxon>Actinomycetota</taxon>
        <taxon>Actinomycetes</taxon>
        <taxon>Pseudonocardiales</taxon>
        <taxon>Pseudonocardiaceae</taxon>
        <taxon>Lentzea</taxon>
    </lineage>
</organism>
<dbReference type="EMBL" id="FOFR01000031">
    <property type="protein sequence ID" value="SES29955.1"/>
    <property type="molecule type" value="Genomic_DNA"/>
</dbReference>
<dbReference type="AlphaFoldDB" id="A0A1H9W7Y4"/>